<accession>A0A645H3M6</accession>
<protein>
    <recommendedName>
        <fullName evidence="2">Outer membrane efflux protein</fullName>
    </recommendedName>
</protein>
<dbReference type="AlphaFoldDB" id="A0A645H3M6"/>
<dbReference type="EMBL" id="VSSQ01085187">
    <property type="protein sequence ID" value="MPN32922.1"/>
    <property type="molecule type" value="Genomic_DNA"/>
</dbReference>
<comment type="caution">
    <text evidence="1">The sequence shown here is derived from an EMBL/GenBank/DDBJ whole genome shotgun (WGS) entry which is preliminary data.</text>
</comment>
<sequence>MNSLKNAITARTYGVAAYNNYDIYIAQRAYDLADEAEDSGVIVTDRKEGYALENTRAKHRAAFDSMRADAILKLDLLSAAMDTYQSKEKVFSIASKKYELGMISQNEFEDAKDQLSIDYAAVVDAQIAFSKVYESFKIFVDKGVWLSTNS</sequence>
<reference evidence="1" key="1">
    <citation type="submission" date="2019-08" db="EMBL/GenBank/DDBJ databases">
        <authorList>
            <person name="Kucharzyk K."/>
            <person name="Murdoch R.W."/>
            <person name="Higgins S."/>
            <person name="Loffler F."/>
        </authorList>
    </citation>
    <scope>NUCLEOTIDE SEQUENCE</scope>
</reference>
<proteinExistence type="predicted"/>
<organism evidence="1">
    <name type="scientific">bioreactor metagenome</name>
    <dbReference type="NCBI Taxonomy" id="1076179"/>
    <lineage>
        <taxon>unclassified sequences</taxon>
        <taxon>metagenomes</taxon>
        <taxon>ecological metagenomes</taxon>
    </lineage>
</organism>
<name>A0A645H3M6_9ZZZZ</name>
<evidence type="ECO:0008006" key="2">
    <source>
        <dbReference type="Google" id="ProtNLM"/>
    </source>
</evidence>
<evidence type="ECO:0000313" key="1">
    <source>
        <dbReference type="EMBL" id="MPN32922.1"/>
    </source>
</evidence>
<gene>
    <name evidence="1" type="ORF">SDC9_180405</name>
</gene>